<evidence type="ECO:0000256" key="2">
    <source>
        <dbReference type="SAM" id="MobiDB-lite"/>
    </source>
</evidence>
<reference evidence="5" key="1">
    <citation type="submission" date="2017-02" db="UniProtKB">
        <authorList>
            <consortium name="WormBaseParasite"/>
        </authorList>
    </citation>
    <scope>IDENTIFICATION</scope>
</reference>
<reference evidence="3 4" key="2">
    <citation type="submission" date="2018-11" db="EMBL/GenBank/DDBJ databases">
        <authorList>
            <consortium name="Pathogen Informatics"/>
        </authorList>
    </citation>
    <scope>NUCLEOTIDE SEQUENCE [LARGE SCALE GENOMIC DNA]</scope>
</reference>
<protein>
    <submittedName>
        <fullName evidence="5">Retrotrans_gag domain-containing protein</fullName>
    </submittedName>
</protein>
<dbReference type="AlphaFoldDB" id="A0A0N4YIH6"/>
<proteinExistence type="predicted"/>
<feature type="compositionally biased region" description="Basic residues" evidence="2">
    <location>
        <begin position="448"/>
        <end position="460"/>
    </location>
</feature>
<evidence type="ECO:0000256" key="1">
    <source>
        <dbReference type="SAM" id="Coils"/>
    </source>
</evidence>
<evidence type="ECO:0000313" key="4">
    <source>
        <dbReference type="Proteomes" id="UP000271162"/>
    </source>
</evidence>
<keyword evidence="1" id="KW-0175">Coiled coil</keyword>
<dbReference type="SUPFAM" id="SSF50630">
    <property type="entry name" value="Acid proteases"/>
    <property type="match status" value="1"/>
</dbReference>
<name>A0A0N4YIH6_NIPBR</name>
<feature type="region of interest" description="Disordered" evidence="2">
    <location>
        <begin position="400"/>
        <end position="473"/>
    </location>
</feature>
<organism evidence="5">
    <name type="scientific">Nippostrongylus brasiliensis</name>
    <name type="common">Rat hookworm</name>
    <dbReference type="NCBI Taxonomy" id="27835"/>
    <lineage>
        <taxon>Eukaryota</taxon>
        <taxon>Metazoa</taxon>
        <taxon>Ecdysozoa</taxon>
        <taxon>Nematoda</taxon>
        <taxon>Chromadorea</taxon>
        <taxon>Rhabditida</taxon>
        <taxon>Rhabditina</taxon>
        <taxon>Rhabditomorpha</taxon>
        <taxon>Strongyloidea</taxon>
        <taxon>Heligmosomidae</taxon>
        <taxon>Nippostrongylus</taxon>
    </lineage>
</organism>
<feature type="compositionally biased region" description="Basic residues" evidence="2">
    <location>
        <begin position="617"/>
        <end position="636"/>
    </location>
</feature>
<dbReference type="WBParaSite" id="NBR_0001671501-mRNA-1">
    <property type="protein sequence ID" value="NBR_0001671501-mRNA-1"/>
    <property type="gene ID" value="NBR_0001671501"/>
</dbReference>
<evidence type="ECO:0000313" key="5">
    <source>
        <dbReference type="WBParaSite" id="NBR_0001671501-mRNA-1"/>
    </source>
</evidence>
<feature type="region of interest" description="Disordered" evidence="2">
    <location>
        <begin position="172"/>
        <end position="206"/>
    </location>
</feature>
<dbReference type="InterPro" id="IPR021109">
    <property type="entry name" value="Peptidase_aspartic_dom_sf"/>
</dbReference>
<dbReference type="CDD" id="cd00303">
    <property type="entry name" value="retropepsin_like"/>
    <property type="match status" value="1"/>
</dbReference>
<feature type="region of interest" description="Disordered" evidence="2">
    <location>
        <begin position="616"/>
        <end position="649"/>
    </location>
</feature>
<dbReference type="Gene3D" id="2.40.70.10">
    <property type="entry name" value="Acid Proteases"/>
    <property type="match status" value="1"/>
</dbReference>
<feature type="compositionally biased region" description="Low complexity" evidence="2">
    <location>
        <begin position="412"/>
        <end position="432"/>
    </location>
</feature>
<dbReference type="OMA" id="RIACAMH"/>
<dbReference type="STRING" id="27835.A0A0N4YIH6"/>
<evidence type="ECO:0000313" key="3">
    <source>
        <dbReference type="EMBL" id="VDL80311.1"/>
    </source>
</evidence>
<gene>
    <name evidence="3" type="ORF">NBR_LOCUS16716</name>
</gene>
<feature type="coiled-coil region" evidence="1">
    <location>
        <begin position="26"/>
        <end position="69"/>
    </location>
</feature>
<sequence>MSASNDISIDEIERMILDETPQVDQLTAMRSMMEKLIEKIEKLGSKGPAQSHLVELQQLNRDLVSLKVQAGEVRGRLEQIVAQKIPERRLCASPPRPRSKNCETYHRKMGEEQMLFQDQGALTDKNLVYQQLNVDDFNDVVYHAKFDPRAAAQGKRPEMAYSSRQELYRTPFQQERTMASPPQMKAETPTNSRLSRDQGESASPRESLGAVLAAMTLPDVQTYKDPLGRNFDEFMLMFRMKYGRLGLEDEVLSQLLRSKLDGYPKAVAQTLPRRAREGSFEEFVEALRAKLQEHDSSSQLRAYLELKSLKKRGDVSTYCVQLEKLTREAFPDLSEDDLSRARAGELVSQLTDCPEYLQLFTAMEIAPKESAYDMVKAMAQRCERSKRIACAMHGEVDVLRTERVSQPRTKHTTTPTTPSKSNTGETTGGNTELPQDQTRQSGLEKCGRGPKRGHWRKNFPQRKSGGVEPQGGPRIVNALLDNWIGGTPRRSGLPNGLVGTQSTVRVQLLGMKCTALMDTGSQVSILPARLLSAARKNGFDVDADVEEITLKKPARVYDASGHRMAFQGAVKLSLQVDHGETQRIAFLVDSAKHGMILLGTNALPKLGWKLMPDKPQWRARTKAKESKKKPGSRRGMHGPVQQHNTKSSKEVRVAGRVYLKPGETKMISVYCDDMKQKGALWSSVVALPDTICPGTRCCVQIPVRNSFAGAK</sequence>
<dbReference type="EMBL" id="UYSL01022356">
    <property type="protein sequence ID" value="VDL80311.1"/>
    <property type="molecule type" value="Genomic_DNA"/>
</dbReference>
<keyword evidence="4" id="KW-1185">Reference proteome</keyword>
<accession>A0A0N4YIH6</accession>
<dbReference type="Proteomes" id="UP000271162">
    <property type="component" value="Unassembled WGS sequence"/>
</dbReference>